<dbReference type="AlphaFoldDB" id="F4WF69"/>
<protein>
    <submittedName>
        <fullName evidence="2">Uncharacterized protein</fullName>
    </submittedName>
</protein>
<evidence type="ECO:0000313" key="2">
    <source>
        <dbReference type="EMBL" id="EGI67120.1"/>
    </source>
</evidence>
<accession>F4WF69</accession>
<dbReference type="Proteomes" id="UP000007755">
    <property type="component" value="Unassembled WGS sequence"/>
</dbReference>
<evidence type="ECO:0000313" key="3">
    <source>
        <dbReference type="Proteomes" id="UP000007755"/>
    </source>
</evidence>
<keyword evidence="3" id="KW-1185">Reference proteome</keyword>
<proteinExistence type="predicted"/>
<feature type="compositionally biased region" description="Basic and acidic residues" evidence="1">
    <location>
        <begin position="187"/>
        <end position="200"/>
    </location>
</feature>
<dbReference type="EMBL" id="GL888115">
    <property type="protein sequence ID" value="EGI67120.1"/>
    <property type="molecule type" value="Genomic_DNA"/>
</dbReference>
<organism evidence="3">
    <name type="scientific">Acromyrmex echinatior</name>
    <name type="common">Panamanian leafcutter ant</name>
    <name type="synonym">Acromyrmex octospinosus echinatior</name>
    <dbReference type="NCBI Taxonomy" id="103372"/>
    <lineage>
        <taxon>Eukaryota</taxon>
        <taxon>Metazoa</taxon>
        <taxon>Ecdysozoa</taxon>
        <taxon>Arthropoda</taxon>
        <taxon>Hexapoda</taxon>
        <taxon>Insecta</taxon>
        <taxon>Pterygota</taxon>
        <taxon>Neoptera</taxon>
        <taxon>Endopterygota</taxon>
        <taxon>Hymenoptera</taxon>
        <taxon>Apocrita</taxon>
        <taxon>Aculeata</taxon>
        <taxon>Formicoidea</taxon>
        <taxon>Formicidae</taxon>
        <taxon>Myrmicinae</taxon>
        <taxon>Acromyrmex</taxon>
    </lineage>
</organism>
<evidence type="ECO:0000256" key="1">
    <source>
        <dbReference type="SAM" id="MobiDB-lite"/>
    </source>
</evidence>
<sequence length="295" mass="32545">MTAGHLTRCVNIMRKNVSFKNQVQGIKLVEPVWTNGDLLHVLSAEKKLDPVKRGSRFLKSKDRNFASQMDACGNPRAGSAYFKRRKSGSVVCDATCSPESIVVSGFVCGRTTPRPRNETSRKYYRCTARNYAINVAVTQGRAQSSPDGMVMRFVVPRNNSIRQNDEQYRDSLLNPETIPRPNGVGDSVRERGDARFSRARREAPLAGRMWRRPNGGRSLGSIQLSFPSQPPPASLLIPPGYPFAPLPLPPPSSSPPPPPVMFLCREPARRSCASYEATVLQNRPLNLADATGGPR</sequence>
<gene>
    <name evidence="2" type="ORF">G5I_04276</name>
</gene>
<feature type="region of interest" description="Disordered" evidence="1">
    <location>
        <begin position="173"/>
        <end position="200"/>
    </location>
</feature>
<name>F4WF69_ACREC</name>
<reference evidence="2" key="1">
    <citation type="submission" date="2011-02" db="EMBL/GenBank/DDBJ databases">
        <title>The genome of the leaf-cutting ant Acromyrmex echinatior suggests key adaptations to social evolution and fungus farming.</title>
        <authorList>
            <person name="Nygaard S."/>
            <person name="Zhang G."/>
        </authorList>
    </citation>
    <scope>NUCLEOTIDE SEQUENCE</scope>
</reference>
<dbReference type="InParanoid" id="F4WF69"/>